<dbReference type="AlphaFoldDB" id="A0A494X5J9"/>
<dbReference type="RefSeq" id="WP_121279648.1">
    <property type="nucleotide sequence ID" value="NZ_RBZV01000008.1"/>
</dbReference>
<comment type="caution">
    <text evidence="2">The sequence shown here is derived from an EMBL/GenBank/DDBJ whole genome shotgun (WGS) entry which is preliminary data.</text>
</comment>
<accession>A0A494X5J9</accession>
<reference evidence="2 3" key="1">
    <citation type="submission" date="2018-10" db="EMBL/GenBank/DDBJ databases">
        <title>Paraburkholderia sp. 7MK8-2, isolated from soil.</title>
        <authorList>
            <person name="Gao Z.-H."/>
            <person name="Qiu L.-H."/>
        </authorList>
    </citation>
    <scope>NUCLEOTIDE SEQUENCE [LARGE SCALE GENOMIC DNA]</scope>
    <source>
        <strain evidence="2 3">7MK8-2</strain>
    </source>
</reference>
<proteinExistence type="predicted"/>
<evidence type="ECO:0000313" key="3">
    <source>
        <dbReference type="Proteomes" id="UP000280434"/>
    </source>
</evidence>
<protein>
    <submittedName>
        <fullName evidence="2">Uncharacterized protein</fullName>
    </submittedName>
</protein>
<dbReference type="EMBL" id="RBZV01000008">
    <property type="protein sequence ID" value="RKP45965.1"/>
    <property type="molecule type" value="Genomic_DNA"/>
</dbReference>
<organism evidence="2 3">
    <name type="scientific">Trinickia fusca</name>
    <dbReference type="NCBI Taxonomy" id="2419777"/>
    <lineage>
        <taxon>Bacteria</taxon>
        <taxon>Pseudomonadati</taxon>
        <taxon>Pseudomonadota</taxon>
        <taxon>Betaproteobacteria</taxon>
        <taxon>Burkholderiales</taxon>
        <taxon>Burkholderiaceae</taxon>
        <taxon>Trinickia</taxon>
    </lineage>
</organism>
<keyword evidence="3" id="KW-1185">Reference proteome</keyword>
<gene>
    <name evidence="2" type="ORF">D7S89_18465</name>
</gene>
<evidence type="ECO:0000313" key="2">
    <source>
        <dbReference type="EMBL" id="RKP45965.1"/>
    </source>
</evidence>
<dbReference type="Proteomes" id="UP000280434">
    <property type="component" value="Unassembled WGS sequence"/>
</dbReference>
<dbReference type="OrthoDB" id="8718873at2"/>
<sequence>MSKKTHKHDSKPDKGNEASKHEEDLIDESVEDTFPASDPPAVGGTTRIEPQKDHAKEHHKKNHKH</sequence>
<feature type="compositionally biased region" description="Basic and acidic residues" evidence="1">
    <location>
        <begin position="10"/>
        <end position="23"/>
    </location>
</feature>
<feature type="region of interest" description="Disordered" evidence="1">
    <location>
        <begin position="1"/>
        <end position="65"/>
    </location>
</feature>
<evidence type="ECO:0000256" key="1">
    <source>
        <dbReference type="SAM" id="MobiDB-lite"/>
    </source>
</evidence>
<name>A0A494X5J9_9BURK</name>